<dbReference type="CDD" id="cd08948">
    <property type="entry name" value="5beta-POR_like_SDR_a"/>
    <property type="match status" value="1"/>
</dbReference>
<dbReference type="Gene3D" id="3.40.50.720">
    <property type="entry name" value="NAD(P)-binding Rossmann-like Domain"/>
    <property type="match status" value="1"/>
</dbReference>
<comment type="caution">
    <text evidence="2">The sequence shown here is derived from an EMBL/GenBank/DDBJ whole genome shotgun (WGS) entry which is preliminary data.</text>
</comment>
<dbReference type="AlphaFoldDB" id="A0A918XUR9"/>
<proteinExistence type="predicted"/>
<dbReference type="RefSeq" id="WP_189991831.1">
    <property type="nucleotide sequence ID" value="NZ_BMZS01000008.1"/>
</dbReference>
<protein>
    <submittedName>
        <fullName evidence="2">NAD-dependent dehydratase</fullName>
    </submittedName>
</protein>
<gene>
    <name evidence="2" type="ORF">GCM10017083_34180</name>
</gene>
<evidence type="ECO:0000313" key="3">
    <source>
        <dbReference type="Proteomes" id="UP000630353"/>
    </source>
</evidence>
<accession>A0A918XUR9</accession>
<keyword evidence="3" id="KW-1185">Reference proteome</keyword>
<organism evidence="2 3">
    <name type="scientific">Thalassobaculum fulvum</name>
    <dbReference type="NCBI Taxonomy" id="1633335"/>
    <lineage>
        <taxon>Bacteria</taxon>
        <taxon>Pseudomonadati</taxon>
        <taxon>Pseudomonadota</taxon>
        <taxon>Alphaproteobacteria</taxon>
        <taxon>Rhodospirillales</taxon>
        <taxon>Thalassobaculaceae</taxon>
        <taxon>Thalassobaculum</taxon>
    </lineage>
</organism>
<dbReference type="SUPFAM" id="SSF51735">
    <property type="entry name" value="NAD(P)-binding Rossmann-fold domains"/>
    <property type="match status" value="1"/>
</dbReference>
<evidence type="ECO:0000313" key="2">
    <source>
        <dbReference type="EMBL" id="GHD55365.1"/>
    </source>
</evidence>
<dbReference type="Pfam" id="PF22917">
    <property type="entry name" value="PRISE"/>
    <property type="match status" value="1"/>
</dbReference>
<dbReference type="InterPro" id="IPR036291">
    <property type="entry name" value="NAD(P)-bd_dom_sf"/>
</dbReference>
<reference evidence="2" key="1">
    <citation type="journal article" date="2014" name="Int. J. Syst. Evol. Microbiol.">
        <title>Complete genome sequence of Corynebacterium casei LMG S-19264T (=DSM 44701T), isolated from a smear-ripened cheese.</title>
        <authorList>
            <consortium name="US DOE Joint Genome Institute (JGI-PGF)"/>
            <person name="Walter F."/>
            <person name="Albersmeier A."/>
            <person name="Kalinowski J."/>
            <person name="Ruckert C."/>
        </authorList>
    </citation>
    <scope>NUCLEOTIDE SEQUENCE</scope>
    <source>
        <strain evidence="2">KCTC 42651</strain>
    </source>
</reference>
<dbReference type="EMBL" id="BMZS01000008">
    <property type="protein sequence ID" value="GHD55365.1"/>
    <property type="molecule type" value="Genomic_DNA"/>
</dbReference>
<dbReference type="PANTHER" id="PTHR32487">
    <property type="entry name" value="3-OXO-DELTA(4,5)-STEROID 5-BETA-REDUCTASE"/>
    <property type="match status" value="1"/>
</dbReference>
<evidence type="ECO:0000259" key="1">
    <source>
        <dbReference type="Pfam" id="PF22917"/>
    </source>
</evidence>
<dbReference type="PANTHER" id="PTHR32487:SF0">
    <property type="entry name" value="3-OXO-DELTA(4,5)-STEROID 5-BETA-REDUCTASE"/>
    <property type="match status" value="1"/>
</dbReference>
<dbReference type="InterPro" id="IPR055222">
    <property type="entry name" value="PRISE-like_Rossmann-fold"/>
</dbReference>
<reference evidence="2" key="2">
    <citation type="submission" date="2020-09" db="EMBL/GenBank/DDBJ databases">
        <authorList>
            <person name="Sun Q."/>
            <person name="Kim S."/>
        </authorList>
    </citation>
    <scope>NUCLEOTIDE SEQUENCE</scope>
    <source>
        <strain evidence="2">KCTC 42651</strain>
    </source>
</reference>
<sequence>MAKNKAVVVGALGVIGRKLIEHLGNLGGWEIVGLSRRAPDFDSPATYISVDLLDRADAEAKLSGLTDVTHIFYCAFQARPVWAEHGPPNLAMLVNSVEPIEQASKALRHVQLIEGNKIYGSHLGPFKTPAREDDPPHMLPNFYWDQEQWLRAAQKGKAWSWSALRPHTVCGFALGNPMNITTCIAVYATISKELGLPLRFPGKPGAWEAVYQVCDNQHLANAMVWCATDDRAANEVFNITNGDFFRWKNVWPKFARFFDMEPADVQTIRLSEFMADKAGLWASIVEKFGLQRIPYDQIAAWPFADYVFGTDWDVMSDTLKLRLHGFPDCVRSDAMFERIFGEFRDMKVIP</sequence>
<feature type="domain" description="PRISE-like Rossmann-fold" evidence="1">
    <location>
        <begin position="56"/>
        <end position="350"/>
    </location>
</feature>
<name>A0A918XUR9_9PROT</name>
<dbReference type="Proteomes" id="UP000630353">
    <property type="component" value="Unassembled WGS sequence"/>
</dbReference>